<proteinExistence type="predicted"/>
<dbReference type="InterPro" id="IPR050090">
    <property type="entry name" value="Tyrosine_recombinase_XerCD"/>
</dbReference>
<dbReference type="Gene3D" id="1.10.443.10">
    <property type="entry name" value="Intergrase catalytic core"/>
    <property type="match status" value="1"/>
</dbReference>
<dbReference type="Proteomes" id="UP000027190">
    <property type="component" value="Unassembled WGS sequence"/>
</dbReference>
<keyword evidence="2" id="KW-0229">DNA integration</keyword>
<dbReference type="EMBL" id="AWFG01000056">
    <property type="protein sequence ID" value="KCZ55731.1"/>
    <property type="molecule type" value="Genomic_DNA"/>
</dbReference>
<dbReference type="InterPro" id="IPR013762">
    <property type="entry name" value="Integrase-like_cat_sf"/>
</dbReference>
<evidence type="ECO:0000256" key="2">
    <source>
        <dbReference type="ARBA" id="ARBA00022908"/>
    </source>
</evidence>
<organism evidence="5 6">
    <name type="scientific">Hyphomonas chukchiensis</name>
    <dbReference type="NCBI Taxonomy" id="1280947"/>
    <lineage>
        <taxon>Bacteria</taxon>
        <taxon>Pseudomonadati</taxon>
        <taxon>Pseudomonadota</taxon>
        <taxon>Alphaproteobacteria</taxon>
        <taxon>Hyphomonadales</taxon>
        <taxon>Hyphomonadaceae</taxon>
        <taxon>Hyphomonas</taxon>
    </lineage>
</organism>
<dbReference type="PANTHER" id="PTHR30349">
    <property type="entry name" value="PHAGE INTEGRASE-RELATED"/>
    <property type="match status" value="1"/>
</dbReference>
<dbReference type="STRING" id="1280947.HY30_18875"/>
<dbReference type="GO" id="GO:0007059">
    <property type="term" value="P:chromosome segregation"/>
    <property type="evidence" value="ECO:0007669"/>
    <property type="project" value="UniProtKB-KW"/>
</dbReference>
<dbReference type="InterPro" id="IPR002104">
    <property type="entry name" value="Integrase_catalytic"/>
</dbReference>
<dbReference type="PROSITE" id="PS51898">
    <property type="entry name" value="TYR_RECOMBINASE"/>
    <property type="match status" value="1"/>
</dbReference>
<feature type="domain" description="Tyr recombinase" evidence="4">
    <location>
        <begin position="98"/>
        <end position="302"/>
    </location>
</feature>
<comment type="caution">
    <text evidence="5">The sequence shown here is derived from an EMBL/GenBank/DDBJ whole genome shotgun (WGS) entry which is preliminary data.</text>
</comment>
<keyword evidence="1" id="KW-0159">Chromosome partition</keyword>
<reference evidence="5 6" key="1">
    <citation type="journal article" date="2014" name="Antonie Van Leeuwenhoek">
        <title>Hyphomonas beringensis sp. nov. and Hyphomonas chukchiensis sp. nov., isolated from surface seawater of the Bering Sea and Chukchi Sea.</title>
        <authorList>
            <person name="Li C."/>
            <person name="Lai Q."/>
            <person name="Li G."/>
            <person name="Dong C."/>
            <person name="Wang J."/>
            <person name="Liao Y."/>
            <person name="Shao Z."/>
        </authorList>
    </citation>
    <scope>NUCLEOTIDE SEQUENCE [LARGE SCALE GENOMIC DNA]</scope>
    <source>
        <strain evidence="5 6">BH-BN04-4</strain>
    </source>
</reference>
<dbReference type="GO" id="GO:0003677">
    <property type="term" value="F:DNA binding"/>
    <property type="evidence" value="ECO:0007669"/>
    <property type="project" value="InterPro"/>
</dbReference>
<dbReference type="RefSeq" id="WP_206741487.1">
    <property type="nucleotide sequence ID" value="NZ_AWFG01000056.1"/>
</dbReference>
<dbReference type="PATRIC" id="fig|1280947.3.peg.3034"/>
<sequence>MLIEDRVDEYIELKRALGYKFTEQEGTLRRFAQFADGHGDTFVTVDRIVQWASTAPSPRRSAAWLSVVRNFAITLRAEDDRHDVPSPDIFGRQRKRRPRPHILAQDDISKILEAALEIGPHASINPYTYHYLFGLAAVCGLRASELVNLHMSDLTSDGLLIRETKFRKTRLVPVHESTRDALRRYLVLRRKIGGADPHLFVISTGDPTDRSAISKRFVQLTRKVGLRGPKGESGPRFHDLRHSFAVRSFETCGEGADDVRRHMTALSTYLGHANPHDTYWYLEATPKIYRQIAQAAEALHHGRAV</sequence>
<dbReference type="SUPFAM" id="SSF56349">
    <property type="entry name" value="DNA breaking-rejoining enzymes"/>
    <property type="match status" value="1"/>
</dbReference>
<evidence type="ECO:0000259" key="4">
    <source>
        <dbReference type="PROSITE" id="PS51898"/>
    </source>
</evidence>
<dbReference type="Pfam" id="PF00589">
    <property type="entry name" value="Phage_integrase"/>
    <property type="match status" value="1"/>
</dbReference>
<protein>
    <recommendedName>
        <fullName evidence="4">Tyr recombinase domain-containing protein</fullName>
    </recommendedName>
</protein>
<dbReference type="InterPro" id="IPR011010">
    <property type="entry name" value="DNA_brk_join_enz"/>
</dbReference>
<dbReference type="eggNOG" id="COG0582">
    <property type="taxonomic scope" value="Bacteria"/>
</dbReference>
<evidence type="ECO:0000313" key="6">
    <source>
        <dbReference type="Proteomes" id="UP000027190"/>
    </source>
</evidence>
<accession>A0A062U5Y1</accession>
<keyword evidence="6" id="KW-1185">Reference proteome</keyword>
<dbReference type="PANTHER" id="PTHR30349:SF81">
    <property type="entry name" value="TYROSINE RECOMBINASE XERC"/>
    <property type="match status" value="1"/>
</dbReference>
<gene>
    <name evidence="5" type="ORF">HY30_18875</name>
</gene>
<evidence type="ECO:0000313" key="5">
    <source>
        <dbReference type="EMBL" id="KCZ55731.1"/>
    </source>
</evidence>
<evidence type="ECO:0000256" key="1">
    <source>
        <dbReference type="ARBA" id="ARBA00022829"/>
    </source>
</evidence>
<evidence type="ECO:0000256" key="3">
    <source>
        <dbReference type="ARBA" id="ARBA00023172"/>
    </source>
</evidence>
<keyword evidence="3" id="KW-0233">DNA recombination</keyword>
<dbReference type="GO" id="GO:0015074">
    <property type="term" value="P:DNA integration"/>
    <property type="evidence" value="ECO:0007669"/>
    <property type="project" value="UniProtKB-KW"/>
</dbReference>
<dbReference type="GO" id="GO:0006310">
    <property type="term" value="P:DNA recombination"/>
    <property type="evidence" value="ECO:0007669"/>
    <property type="project" value="UniProtKB-KW"/>
</dbReference>
<name>A0A062U5Y1_9PROT</name>
<dbReference type="AlphaFoldDB" id="A0A062U5Y1"/>